<keyword evidence="1" id="KW-0472">Membrane</keyword>
<sequence length="276" mass="32265">MSRFNTVLIIFGIISIALASFFCYNIIITGREMADAPPPIDYLKNLPPKPDDWDIIKREINSGYIDIDILAPAYWLQPDFYPNWDRAKSFYESHDYSRWGVYGHGAFPANPTVTFTESEPGKWIRFTILYKTGYGIETWQGIKLVPEDNEYFDVEITPDQFLLEPTFPAFGENWVKKLSVNVSIKKQPPKGKYIIDVYSVSPDKDKAMEWFWYVLEQQENTEYEMEMIERAKLQAYKEGKAPEEFINWVKVGRKNKYVDGSQFQLSPRISIEIEVK</sequence>
<organism evidence="2">
    <name type="scientific">Candidatus Syntropharchaeum butanivorans</name>
    <dbReference type="NCBI Taxonomy" id="1839936"/>
    <lineage>
        <taxon>Archaea</taxon>
        <taxon>Methanobacteriati</taxon>
        <taxon>Methanobacteriota</taxon>
        <taxon>Stenosarchaea group</taxon>
        <taxon>Methanomicrobia</taxon>
        <taxon>Methanosarcinales</taxon>
        <taxon>ANME-2 cluster</taxon>
        <taxon>Candidatus Syntropharchaeum</taxon>
    </lineage>
</organism>
<feature type="transmembrane region" description="Helical" evidence="1">
    <location>
        <begin position="6"/>
        <end position="27"/>
    </location>
</feature>
<reference evidence="2" key="1">
    <citation type="journal article" date="2020" name="mSystems">
        <title>Genome- and Community-Level Interaction Insights into Carbon Utilization and Element Cycling Functions of Hydrothermarchaeota in Hydrothermal Sediment.</title>
        <authorList>
            <person name="Zhou Z."/>
            <person name="Liu Y."/>
            <person name="Xu W."/>
            <person name="Pan J."/>
            <person name="Luo Z.H."/>
            <person name="Li M."/>
        </authorList>
    </citation>
    <scope>NUCLEOTIDE SEQUENCE [LARGE SCALE GENOMIC DNA]</scope>
    <source>
        <strain evidence="2">HyVt-185</strain>
    </source>
</reference>
<dbReference type="Proteomes" id="UP000885863">
    <property type="component" value="Unassembled WGS sequence"/>
</dbReference>
<protein>
    <submittedName>
        <fullName evidence="2">Uncharacterized protein</fullName>
    </submittedName>
</protein>
<comment type="caution">
    <text evidence="2">The sequence shown here is derived from an EMBL/GenBank/DDBJ whole genome shotgun (WGS) entry which is preliminary data.</text>
</comment>
<proteinExistence type="predicted"/>
<name>A0A7C0X1T4_9EURY</name>
<evidence type="ECO:0000256" key="1">
    <source>
        <dbReference type="SAM" id="Phobius"/>
    </source>
</evidence>
<accession>A0A7C0X1T4</accession>
<keyword evidence="1" id="KW-0812">Transmembrane</keyword>
<evidence type="ECO:0000313" key="2">
    <source>
        <dbReference type="EMBL" id="HDM35744.1"/>
    </source>
</evidence>
<dbReference type="EMBL" id="DQZR01000025">
    <property type="protein sequence ID" value="HDM35744.1"/>
    <property type="molecule type" value="Genomic_DNA"/>
</dbReference>
<gene>
    <name evidence="2" type="ORF">ENG09_00625</name>
</gene>
<keyword evidence="1" id="KW-1133">Transmembrane helix</keyword>
<dbReference type="AlphaFoldDB" id="A0A7C0X1T4"/>